<protein>
    <submittedName>
        <fullName evidence="8">Dimethyl sulfoxide reductase</fullName>
    </submittedName>
</protein>
<dbReference type="Pfam" id="PF01568">
    <property type="entry name" value="Molydop_binding"/>
    <property type="match status" value="1"/>
</dbReference>
<dbReference type="PROSITE" id="PS51318">
    <property type="entry name" value="TAT"/>
    <property type="match status" value="1"/>
</dbReference>
<evidence type="ECO:0000256" key="3">
    <source>
        <dbReference type="ARBA" id="ARBA00022729"/>
    </source>
</evidence>
<dbReference type="Pfam" id="PF10518">
    <property type="entry name" value="TAT_signal"/>
    <property type="match status" value="1"/>
</dbReference>
<comment type="caution">
    <text evidence="8">The sequence shown here is derived from an EMBL/GenBank/DDBJ whole genome shotgun (WGS) entry which is preliminary data.</text>
</comment>
<dbReference type="GO" id="GO:0016491">
    <property type="term" value="F:oxidoreductase activity"/>
    <property type="evidence" value="ECO:0007669"/>
    <property type="project" value="UniProtKB-KW"/>
</dbReference>
<dbReference type="Gene3D" id="3.40.228.10">
    <property type="entry name" value="Dimethylsulfoxide Reductase, domain 2"/>
    <property type="match status" value="1"/>
</dbReference>
<dbReference type="GO" id="GO:0051536">
    <property type="term" value="F:iron-sulfur cluster binding"/>
    <property type="evidence" value="ECO:0007669"/>
    <property type="project" value="UniProtKB-KW"/>
</dbReference>
<dbReference type="Gene3D" id="2.40.40.20">
    <property type="match status" value="1"/>
</dbReference>
<keyword evidence="4" id="KW-0560">Oxidoreductase</keyword>
<dbReference type="InterPro" id="IPR006963">
    <property type="entry name" value="Mopterin_OxRdtase_4Fe-4S_dom"/>
</dbReference>
<dbReference type="NCBIfam" id="TIGR01409">
    <property type="entry name" value="TAT_signal_seq"/>
    <property type="match status" value="1"/>
</dbReference>
<evidence type="ECO:0000313" key="8">
    <source>
        <dbReference type="EMBL" id="RDB57192.1"/>
    </source>
</evidence>
<accession>A0A369LDM0</accession>
<evidence type="ECO:0000256" key="4">
    <source>
        <dbReference type="ARBA" id="ARBA00023002"/>
    </source>
</evidence>
<keyword evidence="3" id="KW-0732">Signal</keyword>
<dbReference type="SUPFAM" id="SSF53706">
    <property type="entry name" value="Formate dehydrogenase/DMSO reductase, domains 1-3"/>
    <property type="match status" value="1"/>
</dbReference>
<sequence>MSRLVHSGTGGTALSKGINRRSFLKLSGSVAAAAAIPQVLTACSPSGKDDSKKSENAVGTAQPEYDKIGRCTCAPNCVGSCGINAFVKDDTIIKVEPADFPDTSYNRICLCGISNAMQRVYSPDRVKYPMKRVEGTERGAGEWERISWEEAIDLIHEKMTTNIEKYGSTSNSWITMVGNYGIVPQCFSAMMANTYDGTQWTNFGIMGDLGCNMGWIPTMGIQQDAADWKDMLGSKSIIMFGCNYAETNKQEMHFVFDAQEAGAKVIVVDPRCSRTAAKADWWIPIRPGTDAALMLGMMKWIIDNDKIDKDYIRSTTNGAFLVDKSTKKLVMSNGKYLVWDEKANKAVEVAALDDSLKPIYPSVTVSGDVPKECEVPETAAITGTYTVKVDGADVEVSPAFQSIVDSVQDYTPEYASSICEVPADDIVKLAKIYAEETPSKIQISQGTNRYWNGHLPTRAAIQMAAITGNVGKQYANVNWAGGGLMRILFSVTGTSPYEGHKATPQPGTQWMSLVAKQEPYPVKLIWFNNYGWGTQSPEGNKLLHETLPQLDFVITSEQIMNSGAELSDLVLPISSYYEEPFEVITSWSNFYVQARKQVISQMYESKTDFQVGQMLAEKFGILDKTDWKYDIEEWHRKFTIEGNIAPEFNTIDFDELKEKQVVRANFPDPYIPFTSKRFMTPSGKLEIYTESLIEFGEEVAVHYEPIESNRTEKAATYPLTFMNARTVFTTHGQHVNLPWIREVVSEPWIEISTKDAGDRGIESGDVVRIFNDRGEYKVKALVTEEIKPGCVNQRQGWWPKDFVDSTHYRDLLQMDLNPAQDAIFETNFAPYDNLVQIEKA</sequence>
<dbReference type="EMBL" id="PPTO01000012">
    <property type="protein sequence ID" value="RDB57192.1"/>
    <property type="molecule type" value="Genomic_DNA"/>
</dbReference>
<dbReference type="InterPro" id="IPR006656">
    <property type="entry name" value="Mopterin_OxRdtase"/>
</dbReference>
<dbReference type="AlphaFoldDB" id="A0A369LDM0"/>
<proteinExistence type="inferred from homology"/>
<dbReference type="RefSeq" id="WP_114615909.1">
    <property type="nucleotide sequence ID" value="NZ_PPTO01000012.1"/>
</dbReference>
<dbReference type="Gene3D" id="3.40.50.740">
    <property type="match status" value="1"/>
</dbReference>
<dbReference type="InterPro" id="IPR009010">
    <property type="entry name" value="Asp_de-COase-like_dom_sf"/>
</dbReference>
<evidence type="ECO:0000256" key="5">
    <source>
        <dbReference type="ARBA" id="ARBA00023004"/>
    </source>
</evidence>
<dbReference type="InterPro" id="IPR006311">
    <property type="entry name" value="TAT_signal"/>
</dbReference>
<dbReference type="PROSITE" id="PS51669">
    <property type="entry name" value="4FE4S_MOW_BIS_MGD"/>
    <property type="match status" value="1"/>
</dbReference>
<dbReference type="InterPro" id="IPR019546">
    <property type="entry name" value="TAT_signal_bac_arc"/>
</dbReference>
<dbReference type="Gene3D" id="3.30.2070.10">
    <property type="entry name" value="Formate dehydrogenase/DMSO reductase"/>
    <property type="match status" value="1"/>
</dbReference>
<dbReference type="PANTHER" id="PTHR43742">
    <property type="entry name" value="TRIMETHYLAMINE-N-OXIDE REDUCTASE"/>
    <property type="match status" value="1"/>
</dbReference>
<keyword evidence="2" id="KW-0479">Metal-binding</keyword>
<keyword evidence="6" id="KW-0411">Iron-sulfur</keyword>
<dbReference type="InterPro" id="IPR006657">
    <property type="entry name" value="MoPterin_dinucl-bd_dom"/>
</dbReference>
<evidence type="ECO:0000313" key="9">
    <source>
        <dbReference type="Proteomes" id="UP000253975"/>
    </source>
</evidence>
<dbReference type="GO" id="GO:0043546">
    <property type="term" value="F:molybdopterin cofactor binding"/>
    <property type="evidence" value="ECO:0007669"/>
    <property type="project" value="InterPro"/>
</dbReference>
<evidence type="ECO:0000256" key="2">
    <source>
        <dbReference type="ARBA" id="ARBA00022723"/>
    </source>
</evidence>
<dbReference type="Gene3D" id="3.40.50.12440">
    <property type="match status" value="2"/>
</dbReference>
<evidence type="ECO:0000256" key="1">
    <source>
        <dbReference type="ARBA" id="ARBA00010312"/>
    </source>
</evidence>
<reference evidence="8 9" key="1">
    <citation type="journal article" date="2018" name="Elife">
        <title>Discovery and characterization of a prevalent human gut bacterial enzyme sufficient for the inactivation of a family of plant toxins.</title>
        <authorList>
            <person name="Koppel N."/>
            <person name="Bisanz J.E."/>
            <person name="Pandelia M.E."/>
            <person name="Turnbaugh P.J."/>
            <person name="Balskus E.P."/>
        </authorList>
    </citation>
    <scope>NUCLEOTIDE SEQUENCE [LARGE SCALE GENOMIC DNA]</scope>
    <source>
        <strain evidence="8 9">OB21 GAM31</strain>
    </source>
</reference>
<dbReference type="GO" id="GO:0046872">
    <property type="term" value="F:metal ion binding"/>
    <property type="evidence" value="ECO:0007669"/>
    <property type="project" value="UniProtKB-KW"/>
</dbReference>
<dbReference type="SUPFAM" id="SSF50692">
    <property type="entry name" value="ADC-like"/>
    <property type="match status" value="1"/>
</dbReference>
<organism evidence="8 9">
    <name type="scientific">Slackia isoflavoniconvertens</name>
    <dbReference type="NCBI Taxonomy" id="572010"/>
    <lineage>
        <taxon>Bacteria</taxon>
        <taxon>Bacillati</taxon>
        <taxon>Actinomycetota</taxon>
        <taxon>Coriobacteriia</taxon>
        <taxon>Eggerthellales</taxon>
        <taxon>Eggerthellaceae</taxon>
        <taxon>Slackia</taxon>
    </lineage>
</organism>
<comment type="similarity">
    <text evidence="1">Belongs to the prokaryotic molybdopterin-containing oxidoreductase family.</text>
</comment>
<dbReference type="InterPro" id="IPR050612">
    <property type="entry name" value="Prok_Mopterin_Oxidored"/>
</dbReference>
<dbReference type="Pfam" id="PF00384">
    <property type="entry name" value="Molybdopterin"/>
    <property type="match status" value="1"/>
</dbReference>
<dbReference type="SMART" id="SM00926">
    <property type="entry name" value="Molybdop_Fe4S4"/>
    <property type="match status" value="1"/>
</dbReference>
<dbReference type="Proteomes" id="UP000253975">
    <property type="component" value="Unassembled WGS sequence"/>
</dbReference>
<feature type="domain" description="4Fe-4S Mo/W bis-MGD-type" evidence="7">
    <location>
        <begin position="66"/>
        <end position="125"/>
    </location>
</feature>
<evidence type="ECO:0000256" key="6">
    <source>
        <dbReference type="ARBA" id="ARBA00023014"/>
    </source>
</evidence>
<dbReference type="PANTHER" id="PTHR43742:SF6">
    <property type="entry name" value="OXIDOREDUCTASE YYAE-RELATED"/>
    <property type="match status" value="1"/>
</dbReference>
<gene>
    <name evidence="8" type="ORF">C1881_07475</name>
</gene>
<evidence type="ECO:0000259" key="7">
    <source>
        <dbReference type="PROSITE" id="PS51669"/>
    </source>
</evidence>
<name>A0A369LDM0_9ACTN</name>
<keyword evidence="5" id="KW-0408">Iron</keyword>